<evidence type="ECO:0000256" key="3">
    <source>
        <dbReference type="ARBA" id="ARBA00022692"/>
    </source>
</evidence>
<evidence type="ECO:0000256" key="9">
    <source>
        <dbReference type="SAM" id="MobiDB-lite"/>
    </source>
</evidence>
<evidence type="ECO:0000259" key="11">
    <source>
        <dbReference type="Pfam" id="PF07885"/>
    </source>
</evidence>
<feature type="transmembrane region" description="Helical" evidence="10">
    <location>
        <begin position="47"/>
        <end position="71"/>
    </location>
</feature>
<evidence type="ECO:0000256" key="10">
    <source>
        <dbReference type="SAM" id="Phobius"/>
    </source>
</evidence>
<evidence type="ECO:0000256" key="5">
    <source>
        <dbReference type="ARBA" id="ARBA00023065"/>
    </source>
</evidence>
<dbReference type="EMBL" id="WUAV01000001">
    <property type="protein sequence ID" value="KAF1768697.1"/>
    <property type="molecule type" value="Genomic_DNA"/>
</dbReference>
<comment type="subcellular location">
    <subcellularLocation>
        <location evidence="1">Membrane</location>
        <topology evidence="1">Multi-pass membrane protein</topology>
    </subcellularLocation>
</comment>
<sequence>MKMNEEDDEDLKKSVEEDILKAFLEEDFKSQHYDSIWECLQHNRRAIAVNGFIIVFLIVYTTIGGFIFLNFEFEYQQYMKQNATLEKRLCIESLLNRDNRLRLTRASDVAAAIAERCLTEKVKDDRMQWSFKSAALYSLGILTTLGYGKIEPQTINGRISTVIYGFFGIPLTVILLTNFGRYLEAMATRFRRLLTCRRRREDEEENVSGSTLFFIVLVYLILGAVMIPLMSGQFDFFNGIYYAFICLTAIEYGDIIPQNNWFLPISVFYMCTGLAISTIALDIGSIYVRKLHFIGKKIKNIANIRIWFGARNLEVRELITAVGQNIGIDQNVIADIDIDTLVKTAIQVKLGRLSRVPQTHMIVEGIWPPELVPLFMKDGQFPLFVDSEDDLTGLRPKKYSVHFEDEPMISEIDDTSDSEFAADKSQTTSSRLSPMPPRRPLHLKLEDSTTDSSDPARRDGVMNSSEVTTTLTSELSTDT</sequence>
<organism evidence="12 13">
    <name type="scientific">Caenorhabditis remanei</name>
    <name type="common">Caenorhabditis vulgaris</name>
    <dbReference type="NCBI Taxonomy" id="31234"/>
    <lineage>
        <taxon>Eukaryota</taxon>
        <taxon>Metazoa</taxon>
        <taxon>Ecdysozoa</taxon>
        <taxon>Nematoda</taxon>
        <taxon>Chromadorea</taxon>
        <taxon>Rhabditida</taxon>
        <taxon>Rhabditina</taxon>
        <taxon>Rhabditomorpha</taxon>
        <taxon>Rhabditoidea</taxon>
        <taxon>Rhabditidae</taxon>
        <taxon>Peloderinae</taxon>
        <taxon>Caenorhabditis</taxon>
    </lineage>
</organism>
<comment type="similarity">
    <text evidence="8">Belongs to the two pore domain potassium channel (TC 1.A.1.8) family.</text>
</comment>
<evidence type="ECO:0000256" key="2">
    <source>
        <dbReference type="ARBA" id="ARBA00022448"/>
    </source>
</evidence>
<dbReference type="Gene3D" id="1.10.287.70">
    <property type="match status" value="1"/>
</dbReference>
<dbReference type="GO" id="GO:0030322">
    <property type="term" value="P:stabilization of membrane potential"/>
    <property type="evidence" value="ECO:0007669"/>
    <property type="project" value="TreeGrafter"/>
</dbReference>
<feature type="compositionally biased region" description="Low complexity" evidence="9">
    <location>
        <begin position="464"/>
        <end position="479"/>
    </location>
</feature>
<feature type="region of interest" description="Disordered" evidence="9">
    <location>
        <begin position="405"/>
        <end position="479"/>
    </location>
</feature>
<protein>
    <recommendedName>
        <fullName evidence="11">Potassium channel domain-containing protein</fullName>
    </recommendedName>
</protein>
<dbReference type="InterPro" id="IPR013099">
    <property type="entry name" value="K_chnl_dom"/>
</dbReference>
<evidence type="ECO:0000256" key="6">
    <source>
        <dbReference type="ARBA" id="ARBA00023136"/>
    </source>
</evidence>
<feature type="transmembrane region" description="Helical" evidence="10">
    <location>
        <begin position="207"/>
        <end position="229"/>
    </location>
</feature>
<feature type="transmembrane region" description="Helical" evidence="10">
    <location>
        <begin position="129"/>
        <end position="150"/>
    </location>
</feature>
<keyword evidence="4 10" id="KW-1133">Transmembrane helix</keyword>
<feature type="transmembrane region" description="Helical" evidence="10">
    <location>
        <begin position="267"/>
        <end position="288"/>
    </location>
</feature>
<dbReference type="Proteomes" id="UP000483820">
    <property type="component" value="Chromosome I"/>
</dbReference>
<feature type="compositionally biased region" description="Acidic residues" evidence="9">
    <location>
        <begin position="406"/>
        <end position="417"/>
    </location>
</feature>
<dbReference type="CTD" id="9804785"/>
<evidence type="ECO:0000256" key="1">
    <source>
        <dbReference type="ARBA" id="ARBA00004141"/>
    </source>
</evidence>
<dbReference type="KEGG" id="crq:GCK72_000510"/>
<comment type="caution">
    <text evidence="12">The sequence shown here is derived from an EMBL/GenBank/DDBJ whole genome shotgun (WGS) entry which is preliminary data.</text>
</comment>
<dbReference type="RefSeq" id="XP_053591182.1">
    <property type="nucleotide sequence ID" value="XM_053722537.1"/>
</dbReference>
<keyword evidence="2 8" id="KW-0813">Transport</keyword>
<dbReference type="GO" id="GO:0005886">
    <property type="term" value="C:plasma membrane"/>
    <property type="evidence" value="ECO:0007669"/>
    <property type="project" value="TreeGrafter"/>
</dbReference>
<dbReference type="FunFam" id="1.10.287.70:FF:000304">
    <property type="entry name" value="TWiK family of potassium channels"/>
    <property type="match status" value="1"/>
</dbReference>
<accession>A0A6A5HQW2</accession>
<dbReference type="Pfam" id="PF07885">
    <property type="entry name" value="Ion_trans_2"/>
    <property type="match status" value="2"/>
</dbReference>
<evidence type="ECO:0000313" key="13">
    <source>
        <dbReference type="Proteomes" id="UP000483820"/>
    </source>
</evidence>
<keyword evidence="6 10" id="KW-0472">Membrane</keyword>
<keyword evidence="7 8" id="KW-0407">Ion channel</keyword>
<dbReference type="AlphaFoldDB" id="A0A6A5HQW2"/>
<dbReference type="GeneID" id="9804785"/>
<dbReference type="SUPFAM" id="SSF81324">
    <property type="entry name" value="Voltage-gated potassium channels"/>
    <property type="match status" value="2"/>
</dbReference>
<evidence type="ECO:0000256" key="8">
    <source>
        <dbReference type="RuleBase" id="RU003857"/>
    </source>
</evidence>
<dbReference type="GO" id="GO:0015271">
    <property type="term" value="F:outward rectifier potassium channel activity"/>
    <property type="evidence" value="ECO:0007669"/>
    <property type="project" value="TreeGrafter"/>
</dbReference>
<gene>
    <name evidence="12" type="ORF">GCK72_000510</name>
</gene>
<reference evidence="12 13" key="1">
    <citation type="submission" date="2019-12" db="EMBL/GenBank/DDBJ databases">
        <title>Chromosome-level assembly of the Caenorhabditis remanei genome.</title>
        <authorList>
            <person name="Teterina A.A."/>
            <person name="Willis J.H."/>
            <person name="Phillips P.C."/>
        </authorList>
    </citation>
    <scope>NUCLEOTIDE SEQUENCE [LARGE SCALE GENOMIC DNA]</scope>
    <source>
        <strain evidence="12 13">PX506</strain>
        <tissue evidence="12">Whole organism</tissue>
    </source>
</reference>
<dbReference type="GO" id="GO:0022841">
    <property type="term" value="F:potassium ion leak channel activity"/>
    <property type="evidence" value="ECO:0007669"/>
    <property type="project" value="TreeGrafter"/>
</dbReference>
<keyword evidence="3 8" id="KW-0812">Transmembrane</keyword>
<dbReference type="InterPro" id="IPR003280">
    <property type="entry name" value="2pore_dom_K_chnl"/>
</dbReference>
<dbReference type="PANTHER" id="PTHR11003:SF69">
    <property type="entry name" value="POTASSIUM CHANNEL DOMAIN-CONTAINING PROTEIN"/>
    <property type="match status" value="1"/>
</dbReference>
<evidence type="ECO:0000256" key="7">
    <source>
        <dbReference type="ARBA" id="ARBA00023303"/>
    </source>
</evidence>
<feature type="transmembrane region" description="Helical" evidence="10">
    <location>
        <begin position="162"/>
        <end position="183"/>
    </location>
</feature>
<evidence type="ECO:0000256" key="4">
    <source>
        <dbReference type="ARBA" id="ARBA00022989"/>
    </source>
</evidence>
<dbReference type="PRINTS" id="PR01333">
    <property type="entry name" value="2POREKCHANEL"/>
</dbReference>
<proteinExistence type="inferred from homology"/>
<name>A0A6A5HQW2_CAERE</name>
<evidence type="ECO:0000313" key="12">
    <source>
        <dbReference type="EMBL" id="KAF1768697.1"/>
    </source>
</evidence>
<feature type="domain" description="Potassium channel" evidence="11">
    <location>
        <begin position="215"/>
        <end position="288"/>
    </location>
</feature>
<keyword evidence="5 8" id="KW-0406">Ion transport</keyword>
<feature type="domain" description="Potassium channel" evidence="11">
    <location>
        <begin position="123"/>
        <end position="184"/>
    </location>
</feature>
<dbReference type="PANTHER" id="PTHR11003">
    <property type="entry name" value="POTASSIUM CHANNEL, SUBFAMILY K"/>
    <property type="match status" value="1"/>
</dbReference>